<dbReference type="InterPro" id="IPR005025">
    <property type="entry name" value="FMN_Rdtase-like_dom"/>
</dbReference>
<keyword evidence="3" id="KW-1185">Reference proteome</keyword>
<proteinExistence type="predicted"/>
<dbReference type="GO" id="GO:0016491">
    <property type="term" value="F:oxidoreductase activity"/>
    <property type="evidence" value="ECO:0007669"/>
    <property type="project" value="InterPro"/>
</dbReference>
<organism evidence="2 3">
    <name type="scientific">Lautropia dentalis</name>
    <dbReference type="NCBI Taxonomy" id="2490857"/>
    <lineage>
        <taxon>Bacteria</taxon>
        <taxon>Pseudomonadati</taxon>
        <taxon>Pseudomonadota</taxon>
        <taxon>Betaproteobacteria</taxon>
        <taxon>Burkholderiales</taxon>
        <taxon>Burkholderiaceae</taxon>
        <taxon>Lautropia</taxon>
    </lineage>
</organism>
<dbReference type="RefSeq" id="WP_125095100.1">
    <property type="nucleotide sequence ID" value="NZ_RRUE01000001.1"/>
</dbReference>
<reference evidence="2 3" key="1">
    <citation type="submission" date="2018-11" db="EMBL/GenBank/DDBJ databases">
        <title>Genome sequencing of Lautropia sp. KCOM 2505 (= ChDC F240).</title>
        <authorList>
            <person name="Kook J.-K."/>
            <person name="Park S.-N."/>
            <person name="Lim Y.K."/>
        </authorList>
    </citation>
    <scope>NUCLEOTIDE SEQUENCE [LARGE SCALE GENOMIC DNA]</scope>
    <source>
        <strain evidence="2 3">KCOM 2505</strain>
    </source>
</reference>
<dbReference type="GO" id="GO:0010181">
    <property type="term" value="F:FMN binding"/>
    <property type="evidence" value="ECO:0007669"/>
    <property type="project" value="TreeGrafter"/>
</dbReference>
<dbReference type="Proteomes" id="UP000270261">
    <property type="component" value="Unassembled WGS sequence"/>
</dbReference>
<dbReference type="GO" id="GO:0005829">
    <property type="term" value="C:cytosol"/>
    <property type="evidence" value="ECO:0007669"/>
    <property type="project" value="TreeGrafter"/>
</dbReference>
<dbReference type="SUPFAM" id="SSF52218">
    <property type="entry name" value="Flavoproteins"/>
    <property type="match status" value="1"/>
</dbReference>
<evidence type="ECO:0000313" key="2">
    <source>
        <dbReference type="EMBL" id="RRN45671.1"/>
    </source>
</evidence>
<dbReference type="PANTHER" id="PTHR30543:SF21">
    <property type="entry name" value="NAD(P)H-DEPENDENT FMN REDUCTASE LOT6"/>
    <property type="match status" value="1"/>
</dbReference>
<dbReference type="InterPro" id="IPR029039">
    <property type="entry name" value="Flavoprotein-like_sf"/>
</dbReference>
<protein>
    <submittedName>
        <fullName evidence="2">NAD(P)H-dependent oxidoreductase</fullName>
    </submittedName>
</protein>
<accession>A0A3R8MYX5</accession>
<dbReference type="Gene3D" id="3.40.50.360">
    <property type="match status" value="1"/>
</dbReference>
<dbReference type="PANTHER" id="PTHR30543">
    <property type="entry name" value="CHROMATE REDUCTASE"/>
    <property type="match status" value="1"/>
</dbReference>
<dbReference type="AlphaFoldDB" id="A0A3R8MYX5"/>
<dbReference type="OrthoDB" id="9812295at2"/>
<dbReference type="EMBL" id="RRUE01000001">
    <property type="protein sequence ID" value="RRN45671.1"/>
    <property type="molecule type" value="Genomic_DNA"/>
</dbReference>
<evidence type="ECO:0000313" key="3">
    <source>
        <dbReference type="Proteomes" id="UP000270261"/>
    </source>
</evidence>
<comment type="caution">
    <text evidence="2">The sequence shown here is derived from an EMBL/GenBank/DDBJ whole genome shotgun (WGS) entry which is preliminary data.</text>
</comment>
<dbReference type="InterPro" id="IPR050712">
    <property type="entry name" value="NAD(P)H-dep_reductase"/>
</dbReference>
<dbReference type="Pfam" id="PF03358">
    <property type="entry name" value="FMN_red"/>
    <property type="match status" value="1"/>
</dbReference>
<gene>
    <name evidence="2" type="ORF">EHV23_05825</name>
</gene>
<sequence length="197" mass="20626">MTSILIVSGSLRAGSFNTALANAAAELAPEGVETTVVTLHGIPLYDGDIESSEGIPHAVLRLKEKILAHDGLLLATPEYNNGVPGVLKNAIDWVSRADMKAVFNGRPVGLMGASMGGFGTVLGQAAWLPTLKFLGTVIYGEGGMLLSRAQDTVDGQGKLTDEAARSSLIRFMAGFAAFVEKHKLPPVEVPEGVQQQG</sequence>
<name>A0A3R8MYX5_9BURK</name>
<evidence type="ECO:0000259" key="1">
    <source>
        <dbReference type="Pfam" id="PF03358"/>
    </source>
</evidence>
<feature type="domain" description="NADPH-dependent FMN reductase-like" evidence="1">
    <location>
        <begin position="3"/>
        <end position="149"/>
    </location>
</feature>